<dbReference type="PIRSF" id="PIRSF037112">
    <property type="entry name" value="Antirestriction_ArdC"/>
    <property type="match status" value="1"/>
</dbReference>
<evidence type="ECO:0000313" key="4">
    <source>
        <dbReference type="Proteomes" id="UP000219788"/>
    </source>
</evidence>
<proteinExistence type="predicted"/>
<dbReference type="EMBL" id="PDDV01000001">
    <property type="protein sequence ID" value="PEH74451.1"/>
    <property type="molecule type" value="Genomic_DNA"/>
</dbReference>
<name>A0A2A7U865_EDWTA</name>
<comment type="caution">
    <text evidence="3">The sequence shown here is derived from an EMBL/GenBank/DDBJ whole genome shotgun (WGS) entry which is preliminary data.</text>
</comment>
<dbReference type="Proteomes" id="UP000219788">
    <property type="component" value="Unassembled WGS sequence"/>
</dbReference>
<protein>
    <submittedName>
        <fullName evidence="3">DNA primase</fullName>
    </submittedName>
</protein>
<feature type="domain" description="Polyvalent protein metallopeptidase" evidence="2">
    <location>
        <begin position="169"/>
        <end position="291"/>
    </location>
</feature>
<dbReference type="OrthoDB" id="9792687at2"/>
<evidence type="ECO:0000259" key="2">
    <source>
        <dbReference type="Pfam" id="PF18818"/>
    </source>
</evidence>
<evidence type="ECO:0000313" key="3">
    <source>
        <dbReference type="EMBL" id="PEH74451.1"/>
    </source>
</evidence>
<feature type="domain" description="N-terminal" evidence="1">
    <location>
        <begin position="30"/>
        <end position="144"/>
    </location>
</feature>
<reference evidence="4" key="1">
    <citation type="submission" date="2017-09" db="EMBL/GenBank/DDBJ databases">
        <title>FDA dAtabase for Regulatory Grade micrObial Sequences (FDA-ARGOS): Supporting development and validation of Infectious Disease Dx tests.</title>
        <authorList>
            <person name="Goldberg B."/>
            <person name="Campos J."/>
            <person name="Tallon L."/>
            <person name="Sadzewicz L."/>
            <person name="Ott S."/>
            <person name="Zhao X."/>
            <person name="Nagaraj S."/>
            <person name="Vavikolanu K."/>
            <person name="Aluvathingal J."/>
            <person name="Nadendla S."/>
            <person name="Geyer C."/>
            <person name="Sichtig H."/>
        </authorList>
    </citation>
    <scope>NUCLEOTIDE SEQUENCE [LARGE SCALE GENOMIC DNA]</scope>
    <source>
        <strain evidence="4">FDAARGOS_370</strain>
    </source>
</reference>
<dbReference type="InterPro" id="IPR013610">
    <property type="entry name" value="ArdC_N"/>
</dbReference>
<dbReference type="Pfam" id="PF08401">
    <property type="entry name" value="ArdcN"/>
    <property type="match status" value="1"/>
</dbReference>
<accession>A0A2A7U865</accession>
<dbReference type="InterPro" id="IPR017113">
    <property type="entry name" value="Antirestriction_ArdC"/>
</dbReference>
<dbReference type="Pfam" id="PF18818">
    <property type="entry name" value="MPTase-PolyVal"/>
    <property type="match status" value="1"/>
</dbReference>
<dbReference type="GO" id="GO:0003697">
    <property type="term" value="F:single-stranded DNA binding"/>
    <property type="evidence" value="ECO:0007669"/>
    <property type="project" value="InterPro"/>
</dbReference>
<dbReference type="AlphaFoldDB" id="A0A2A7U865"/>
<sequence length="305" mass="34150">MNTQNANTAASESTERCQANMVKKRCGEKKDLYQTVTDNIIAALEQGVKPWVCPWSKTGISGMPVNLTTGGQYHGMNIMLLWDSALKHGYADTRWLTYKQAQGLGGQVRKGEHGTTVFFYSMIERENQDGDLERFPVLKTFTVFNVEQVDGLAIEPMELPKENFNSRDDVELFFKATGAKIRECGTDAYFCPSRDEIVLPCRHLFNDAANFYATGLHELIHWSGGKSRLNREMKGSFGSKDYAYEELVAELGSAFLMADLGVSGEVQHENYIAAWLAVLKNDKRFIFKAASAASKAHLYLKDVAK</sequence>
<organism evidence="3 4">
    <name type="scientific">Edwardsiella tarda</name>
    <dbReference type="NCBI Taxonomy" id="636"/>
    <lineage>
        <taxon>Bacteria</taxon>
        <taxon>Pseudomonadati</taxon>
        <taxon>Pseudomonadota</taxon>
        <taxon>Gammaproteobacteria</taxon>
        <taxon>Enterobacterales</taxon>
        <taxon>Hafniaceae</taxon>
        <taxon>Edwardsiella</taxon>
    </lineage>
</organism>
<dbReference type="InterPro" id="IPR041459">
    <property type="entry name" value="MPTase-PolyVal"/>
</dbReference>
<evidence type="ECO:0000259" key="1">
    <source>
        <dbReference type="Pfam" id="PF08401"/>
    </source>
</evidence>
<gene>
    <name evidence="3" type="ORF">CRM76_00195</name>
</gene>